<reference evidence="3 4" key="1">
    <citation type="submission" date="2017-04" db="EMBL/GenBank/DDBJ databases">
        <authorList>
            <person name="Afonso C.L."/>
            <person name="Miller P.J."/>
            <person name="Scott M.A."/>
            <person name="Spackman E."/>
            <person name="Goraichik I."/>
            <person name="Dimitrov K.M."/>
            <person name="Suarez D.L."/>
            <person name="Swayne D.E."/>
        </authorList>
    </citation>
    <scope>NUCLEOTIDE SEQUENCE [LARGE SCALE GENOMIC DNA]</scope>
    <source>
        <strain evidence="3 4">USBA 355</strain>
    </source>
</reference>
<name>A0A1Y6BMJ8_9PROT</name>
<evidence type="ECO:0000259" key="2">
    <source>
        <dbReference type="Pfam" id="PF14535"/>
    </source>
</evidence>
<dbReference type="Proteomes" id="UP000192917">
    <property type="component" value="Unassembled WGS sequence"/>
</dbReference>
<dbReference type="EMBL" id="FWZX01000005">
    <property type="protein sequence ID" value="SMF11490.1"/>
    <property type="molecule type" value="Genomic_DNA"/>
</dbReference>
<dbReference type="GO" id="GO:0016874">
    <property type="term" value="F:ligase activity"/>
    <property type="evidence" value="ECO:0007669"/>
    <property type="project" value="UniProtKB-KW"/>
</dbReference>
<dbReference type="RefSeq" id="WP_085122038.1">
    <property type="nucleotide sequence ID" value="NZ_FWZX01000005.1"/>
</dbReference>
<feature type="domain" description="AMP-dependent ligase C-terminal" evidence="2">
    <location>
        <begin position="327"/>
        <end position="403"/>
    </location>
</feature>
<dbReference type="Gene3D" id="3.30.300.30">
    <property type="match status" value="1"/>
</dbReference>
<keyword evidence="3" id="KW-0436">Ligase</keyword>
<protein>
    <submittedName>
        <fullName evidence="3">Phenylacetate-CoA ligase</fullName>
    </submittedName>
</protein>
<dbReference type="Pfam" id="PF00501">
    <property type="entry name" value="AMP-binding"/>
    <property type="match status" value="1"/>
</dbReference>
<evidence type="ECO:0000259" key="1">
    <source>
        <dbReference type="Pfam" id="PF00501"/>
    </source>
</evidence>
<dbReference type="AlphaFoldDB" id="A0A1Y6BMJ8"/>
<dbReference type="InterPro" id="IPR028154">
    <property type="entry name" value="AMP-dep_Lig_C"/>
</dbReference>
<dbReference type="SUPFAM" id="SSF56801">
    <property type="entry name" value="Acetyl-CoA synthetase-like"/>
    <property type="match status" value="1"/>
</dbReference>
<dbReference type="PANTHER" id="PTHR43845:SF1">
    <property type="entry name" value="BLR5969 PROTEIN"/>
    <property type="match status" value="1"/>
</dbReference>
<feature type="domain" description="AMP-dependent synthetase/ligase" evidence="1">
    <location>
        <begin position="148"/>
        <end position="279"/>
    </location>
</feature>
<proteinExistence type="predicted"/>
<dbReference type="PANTHER" id="PTHR43845">
    <property type="entry name" value="BLR5969 PROTEIN"/>
    <property type="match status" value="1"/>
</dbReference>
<organism evidence="3 4">
    <name type="scientific">Tistlia consotensis USBA 355</name>
    <dbReference type="NCBI Taxonomy" id="560819"/>
    <lineage>
        <taxon>Bacteria</taxon>
        <taxon>Pseudomonadati</taxon>
        <taxon>Pseudomonadota</taxon>
        <taxon>Alphaproteobacteria</taxon>
        <taxon>Rhodospirillales</taxon>
        <taxon>Rhodovibrionaceae</taxon>
        <taxon>Tistlia</taxon>
    </lineage>
</organism>
<gene>
    <name evidence="3" type="ORF">SAMN05428998_10512</name>
</gene>
<evidence type="ECO:0000313" key="4">
    <source>
        <dbReference type="Proteomes" id="UP000192917"/>
    </source>
</evidence>
<dbReference type="InterPro" id="IPR000873">
    <property type="entry name" value="AMP-dep_synth/lig_dom"/>
</dbReference>
<dbReference type="Pfam" id="PF14535">
    <property type="entry name" value="AMP-binding_C_2"/>
    <property type="match status" value="1"/>
</dbReference>
<dbReference type="Gene3D" id="3.40.50.12780">
    <property type="entry name" value="N-terminal domain of ligase-like"/>
    <property type="match status" value="1"/>
</dbReference>
<evidence type="ECO:0000313" key="3">
    <source>
        <dbReference type="EMBL" id="SMF11490.1"/>
    </source>
</evidence>
<keyword evidence="4" id="KW-1185">Reference proteome</keyword>
<dbReference type="STRING" id="560819.SAMN05428998_10512"/>
<dbReference type="InterPro" id="IPR042099">
    <property type="entry name" value="ANL_N_sf"/>
</dbReference>
<dbReference type="InterPro" id="IPR045851">
    <property type="entry name" value="AMP-bd_C_sf"/>
</dbReference>
<sequence length="414" mass="44291">MSRHYDELETRSGEAREADLFERLRGQIARAKATEGYRARLAELDPASVRGWADLGRLPVTRKADLIRLQKQQPPFGGFNALAPGEAGRIFVSPGPIFELQGRDSDYRRMARGLFAAGFRPGELVHNCFAYHLTPGGWIMDAGAQALGCAVIAAGVGNSEQQAEAIAHLRPQGYAGTPDFLKVLLDKAAELGLDCGSITKALVSGGALFPSLRAEYAERGVAVKQCYATAELGLVAYEAEAPDGSIEGLIVDEGCLLEIVRPGTGDPVADGEVGEVVVTTFNPAYPLLRLATGDLSAILPGTSPCGRTNRRIKGWMGRADQTTKVKGMFVHPEQVAEAVKRFPAVVKARLVVEREGERDRMVLKVETSGAEDSLGAALAEALQAATKLRGDVELLAPGSLPNDGKVIDDQRKYD</sequence>
<accession>A0A1Y6BMJ8</accession>